<dbReference type="InterPro" id="IPR052741">
    <property type="entry name" value="Mitochondrial_HTD2"/>
</dbReference>
<dbReference type="InterPro" id="IPR029069">
    <property type="entry name" value="HotDog_dom_sf"/>
</dbReference>
<dbReference type="PANTHER" id="PTHR28152">
    <property type="entry name" value="HYDROXYACYL-THIOESTER DEHYDRATASE TYPE 2, MITOCHONDRIAL"/>
    <property type="match status" value="1"/>
</dbReference>
<evidence type="ECO:0000256" key="1">
    <source>
        <dbReference type="SAM" id="MobiDB-lite"/>
    </source>
</evidence>
<name>A0AAJ0DXY4_9PEZI</name>
<keyword evidence="3" id="KW-1185">Reference proteome</keyword>
<dbReference type="SUPFAM" id="SSF54637">
    <property type="entry name" value="Thioesterase/thiol ester dehydrase-isomerase"/>
    <property type="match status" value="1"/>
</dbReference>
<organism evidence="2 3">
    <name type="scientific">Colletotrichum costaricense</name>
    <dbReference type="NCBI Taxonomy" id="1209916"/>
    <lineage>
        <taxon>Eukaryota</taxon>
        <taxon>Fungi</taxon>
        <taxon>Dikarya</taxon>
        <taxon>Ascomycota</taxon>
        <taxon>Pezizomycotina</taxon>
        <taxon>Sordariomycetes</taxon>
        <taxon>Hypocreomycetidae</taxon>
        <taxon>Glomerellales</taxon>
        <taxon>Glomerellaceae</taxon>
        <taxon>Colletotrichum</taxon>
        <taxon>Colletotrichum acutatum species complex</taxon>
    </lineage>
</organism>
<evidence type="ECO:0000313" key="2">
    <source>
        <dbReference type="EMBL" id="KAK1519627.1"/>
    </source>
</evidence>
<dbReference type="GO" id="GO:0019171">
    <property type="term" value="F:(3R)-hydroxyacyl-[acyl-carrier-protein] dehydratase activity"/>
    <property type="evidence" value="ECO:0007669"/>
    <property type="project" value="TreeGrafter"/>
</dbReference>
<reference evidence="2 3" key="1">
    <citation type="submission" date="2016-10" db="EMBL/GenBank/DDBJ databases">
        <title>The genome sequence of Colletotrichum fioriniae PJ7.</title>
        <authorList>
            <person name="Baroncelli R."/>
        </authorList>
    </citation>
    <scope>NUCLEOTIDE SEQUENCE [LARGE SCALE GENOMIC DNA]</scope>
    <source>
        <strain evidence="2 3">IMI 309622</strain>
    </source>
</reference>
<dbReference type="AlphaFoldDB" id="A0AAJ0DXY4"/>
<dbReference type="PANTHER" id="PTHR28152:SF2">
    <property type="entry name" value="N-TERMINAL OF MAOC-LIKE DEHYDRATASE DOMAIN-CONTAINING PROTEIN"/>
    <property type="match status" value="1"/>
</dbReference>
<dbReference type="Proteomes" id="UP001240678">
    <property type="component" value="Unassembled WGS sequence"/>
</dbReference>
<comment type="caution">
    <text evidence="2">The sequence shown here is derived from an EMBL/GenBank/DDBJ whole genome shotgun (WGS) entry which is preliminary data.</text>
</comment>
<sequence length="323" mass="36058">MVSLVHQVRPALRQCTARSQRSIATNATDAASKLLDTFSGKDVVRKQLFDSNQLQRLSLTLNRKELHPGVDVSSEAPAQGTPLPPGYHLVYFTPTGVESELGMDGTDKTFNAPAHVYAADVGEVVEERTRLVGATPKKSKSGDEMVLVDVEKEFHGRDGLVVKDQRSWIFRPEVDLSLATKTAPPRSERPPAFGPSTITDQPSAEGSIIRHFRWSPVGLFRFSALTFNGHMIHYNEPWTKDIERHPEVVVHGPLNLINMLDYWRDVYGKDGREARQVTYRAMSPLYAGDKYTLRTAVAENDKRNELFIEKGNVVCMKGEIIGS</sequence>
<accession>A0AAJ0DXY4</accession>
<evidence type="ECO:0008006" key="4">
    <source>
        <dbReference type="Google" id="ProtNLM"/>
    </source>
</evidence>
<evidence type="ECO:0000313" key="3">
    <source>
        <dbReference type="Proteomes" id="UP001240678"/>
    </source>
</evidence>
<dbReference type="Gene3D" id="3.10.129.10">
    <property type="entry name" value="Hotdog Thioesterase"/>
    <property type="match status" value="1"/>
</dbReference>
<dbReference type="EMBL" id="MOOE01000012">
    <property type="protein sequence ID" value="KAK1519627.1"/>
    <property type="molecule type" value="Genomic_DNA"/>
</dbReference>
<dbReference type="GeneID" id="85342978"/>
<dbReference type="FunFam" id="3.10.129.10:FF:000103">
    <property type="entry name" value="WGS project CABT00000000 data, contig 2.1"/>
    <property type="match status" value="1"/>
</dbReference>
<dbReference type="RefSeq" id="XP_060310163.1">
    <property type="nucleotide sequence ID" value="XM_060459431.1"/>
</dbReference>
<proteinExistence type="predicted"/>
<feature type="region of interest" description="Disordered" evidence="1">
    <location>
        <begin position="181"/>
        <end position="202"/>
    </location>
</feature>
<dbReference type="GO" id="GO:0005739">
    <property type="term" value="C:mitochondrion"/>
    <property type="evidence" value="ECO:0007669"/>
    <property type="project" value="TreeGrafter"/>
</dbReference>
<protein>
    <recommendedName>
        <fullName evidence="4">Mesaconyl-C4 CoA hydratase</fullName>
    </recommendedName>
</protein>
<gene>
    <name evidence="2" type="ORF">CCOS01_11278</name>
</gene>